<dbReference type="InterPro" id="IPR036388">
    <property type="entry name" value="WH-like_DNA-bd_sf"/>
</dbReference>
<dbReference type="PANTHER" id="PTHR43022:SF1">
    <property type="entry name" value="PROTEIN SMF"/>
    <property type="match status" value="1"/>
</dbReference>
<dbReference type="AlphaFoldDB" id="A0A5Q3QB06"/>
<reference evidence="5" key="1">
    <citation type="submission" date="2019-11" db="EMBL/GenBank/DDBJ databases">
        <title>The complete genome sequence of Saccharopolyspora sp. E2A.</title>
        <authorList>
            <person name="Zhang G."/>
        </authorList>
    </citation>
    <scope>NUCLEOTIDE SEQUENCE [LARGE SCALE GENOMIC DNA]</scope>
    <source>
        <strain evidence="5">E2A</strain>
    </source>
</reference>
<gene>
    <name evidence="4" type="ORF">GIY23_17225</name>
</gene>
<dbReference type="RefSeq" id="WP_154077607.1">
    <property type="nucleotide sequence ID" value="NZ_CP045929.1"/>
</dbReference>
<dbReference type="KEGG" id="sace:GIY23_17225"/>
<accession>A0A5Q3QB06</accession>
<protein>
    <submittedName>
        <fullName evidence="4">DNA processing protein DprA</fullName>
    </submittedName>
</protein>
<dbReference type="Gene3D" id="1.10.10.10">
    <property type="entry name" value="Winged helix-like DNA-binding domain superfamily/Winged helix DNA-binding domain"/>
    <property type="match status" value="1"/>
</dbReference>
<dbReference type="Pfam" id="PF02481">
    <property type="entry name" value="DNA_processg_A"/>
    <property type="match status" value="1"/>
</dbReference>
<dbReference type="Pfam" id="PF17782">
    <property type="entry name" value="WHD_DprA"/>
    <property type="match status" value="1"/>
</dbReference>
<keyword evidence="5" id="KW-1185">Reference proteome</keyword>
<evidence type="ECO:0000256" key="1">
    <source>
        <dbReference type="ARBA" id="ARBA00006525"/>
    </source>
</evidence>
<name>A0A5Q3QB06_9PSEU</name>
<evidence type="ECO:0000259" key="3">
    <source>
        <dbReference type="Pfam" id="PF17782"/>
    </source>
</evidence>
<dbReference type="SUPFAM" id="SSF102405">
    <property type="entry name" value="MCP/YpsA-like"/>
    <property type="match status" value="1"/>
</dbReference>
<proteinExistence type="inferred from homology"/>
<evidence type="ECO:0000259" key="2">
    <source>
        <dbReference type="Pfam" id="PF02481"/>
    </source>
</evidence>
<dbReference type="EMBL" id="CP045929">
    <property type="protein sequence ID" value="QGK71030.1"/>
    <property type="molecule type" value="Genomic_DNA"/>
</dbReference>
<dbReference type="Proteomes" id="UP000371041">
    <property type="component" value="Chromosome"/>
</dbReference>
<dbReference type="PANTHER" id="PTHR43022">
    <property type="entry name" value="PROTEIN SMF"/>
    <property type="match status" value="1"/>
</dbReference>
<dbReference type="InterPro" id="IPR057666">
    <property type="entry name" value="DrpA_SLOG"/>
</dbReference>
<dbReference type="InterPro" id="IPR003488">
    <property type="entry name" value="DprA"/>
</dbReference>
<evidence type="ECO:0000313" key="4">
    <source>
        <dbReference type="EMBL" id="QGK71030.1"/>
    </source>
</evidence>
<dbReference type="GO" id="GO:0009294">
    <property type="term" value="P:DNA-mediated transformation"/>
    <property type="evidence" value="ECO:0007669"/>
    <property type="project" value="InterPro"/>
</dbReference>
<organism evidence="4 5">
    <name type="scientific">Allosaccharopolyspora coralli</name>
    <dbReference type="NCBI Taxonomy" id="2665642"/>
    <lineage>
        <taxon>Bacteria</taxon>
        <taxon>Bacillati</taxon>
        <taxon>Actinomycetota</taxon>
        <taxon>Actinomycetes</taxon>
        <taxon>Pseudonocardiales</taxon>
        <taxon>Pseudonocardiaceae</taxon>
        <taxon>Allosaccharopolyspora</taxon>
    </lineage>
</organism>
<feature type="domain" description="DprA winged helix" evidence="3">
    <location>
        <begin position="341"/>
        <end position="376"/>
    </location>
</feature>
<feature type="domain" description="Smf/DprA SLOG" evidence="2">
    <location>
        <begin position="107"/>
        <end position="309"/>
    </location>
</feature>
<evidence type="ECO:0000313" key="5">
    <source>
        <dbReference type="Proteomes" id="UP000371041"/>
    </source>
</evidence>
<comment type="similarity">
    <text evidence="1">Belongs to the DprA/Smf family.</text>
</comment>
<sequence length="384" mass="39268">MTTPDEEVLVARAYLSAVAEPPAPAVCGFVSAHGPVEAAARVVAGDVPRDVEDEVQARRGEVSGSALLESARRAGLRLLTPEHAGDWPTERFGCFEEATAIGLAGVAPPLALWTRGSRSLARALDRSCAIVGARAASGYGEHVSAEWAHGLVSAGVTVVSGAAYGIDGAAHRGALAARGSGTDEAHGVTVAFVASGADVDYPAGHARLLATVAERGLVLSEYPPATMPRKHRFLVRNRLIAGAGAGTVVVEAGARSGAGNTASTAESLGRPVMAAPGPVTSASSVGCHAMIRSGKAVLVTRPDDVLELINPMGSAPPEQGSPKRVTDEVGSYARRVHEALWDGASAEQLAVSTGLPPGKVRAVLPELEFAGLARRGDEGWSRVS</sequence>
<dbReference type="Gene3D" id="3.40.50.450">
    <property type="match status" value="1"/>
</dbReference>
<dbReference type="InterPro" id="IPR041614">
    <property type="entry name" value="DprA_WH"/>
</dbReference>